<dbReference type="Proteomes" id="UP000434172">
    <property type="component" value="Unassembled WGS sequence"/>
</dbReference>
<feature type="compositionally biased region" description="Low complexity" evidence="1">
    <location>
        <begin position="49"/>
        <end position="58"/>
    </location>
</feature>
<proteinExistence type="predicted"/>
<evidence type="ECO:0008006" key="5">
    <source>
        <dbReference type="Google" id="ProtNLM"/>
    </source>
</evidence>
<accession>A0A8H3WD74</accession>
<dbReference type="EMBL" id="WOWK01000061">
    <property type="protein sequence ID" value="KAF0322443.1"/>
    <property type="molecule type" value="Genomic_DNA"/>
</dbReference>
<feature type="region of interest" description="Disordered" evidence="1">
    <location>
        <begin position="43"/>
        <end position="65"/>
    </location>
</feature>
<reference evidence="3 4" key="1">
    <citation type="submission" date="2019-12" db="EMBL/GenBank/DDBJ databases">
        <title>A genome sequence resource for the geographically widespread anthracnose pathogen Colletotrichum asianum.</title>
        <authorList>
            <person name="Meng Y."/>
        </authorList>
    </citation>
    <scope>NUCLEOTIDE SEQUENCE [LARGE SCALE GENOMIC DNA]</scope>
    <source>
        <strain evidence="3 4">ICMP 18580</strain>
    </source>
</reference>
<evidence type="ECO:0000256" key="1">
    <source>
        <dbReference type="SAM" id="MobiDB-lite"/>
    </source>
</evidence>
<evidence type="ECO:0000256" key="2">
    <source>
        <dbReference type="SAM" id="SignalP"/>
    </source>
</evidence>
<organism evidence="3 4">
    <name type="scientific">Colletotrichum asianum</name>
    <dbReference type="NCBI Taxonomy" id="702518"/>
    <lineage>
        <taxon>Eukaryota</taxon>
        <taxon>Fungi</taxon>
        <taxon>Dikarya</taxon>
        <taxon>Ascomycota</taxon>
        <taxon>Pezizomycotina</taxon>
        <taxon>Sordariomycetes</taxon>
        <taxon>Hypocreomycetidae</taxon>
        <taxon>Glomerellales</taxon>
        <taxon>Glomerellaceae</taxon>
        <taxon>Colletotrichum</taxon>
        <taxon>Colletotrichum gloeosporioides species complex</taxon>
    </lineage>
</organism>
<comment type="caution">
    <text evidence="3">The sequence shown here is derived from an EMBL/GenBank/DDBJ whole genome shotgun (WGS) entry which is preliminary data.</text>
</comment>
<name>A0A8H3WD74_9PEZI</name>
<keyword evidence="4" id="KW-1185">Reference proteome</keyword>
<dbReference type="AlphaFoldDB" id="A0A8H3WD74"/>
<feature type="chain" id="PRO_5034707077" description="Secreted protein" evidence="2">
    <location>
        <begin position="19"/>
        <end position="65"/>
    </location>
</feature>
<evidence type="ECO:0000313" key="4">
    <source>
        <dbReference type="Proteomes" id="UP000434172"/>
    </source>
</evidence>
<sequence>MPLMLLLACLCRSQLVSSSDRCVSPFKCPGKHDPNHIQYQSEDLTAHQSAANANAPSPMNQPRSK</sequence>
<feature type="signal peptide" evidence="2">
    <location>
        <begin position="1"/>
        <end position="18"/>
    </location>
</feature>
<keyword evidence="2" id="KW-0732">Signal</keyword>
<evidence type="ECO:0000313" key="3">
    <source>
        <dbReference type="EMBL" id="KAF0322443.1"/>
    </source>
</evidence>
<gene>
    <name evidence="3" type="ORF">GQ607_010321</name>
</gene>
<protein>
    <recommendedName>
        <fullName evidence="5">Secreted protein</fullName>
    </recommendedName>
</protein>